<dbReference type="EMBL" id="JBHSBD010000094">
    <property type="protein sequence ID" value="MFC3970121.1"/>
    <property type="molecule type" value="Genomic_DNA"/>
</dbReference>
<dbReference type="Pfam" id="PF07687">
    <property type="entry name" value="M20_dimer"/>
    <property type="match status" value="1"/>
</dbReference>
<dbReference type="SUPFAM" id="SSF55031">
    <property type="entry name" value="Bacterial exopeptidase dimerisation domain"/>
    <property type="match status" value="1"/>
</dbReference>
<dbReference type="Gene3D" id="3.40.630.10">
    <property type="entry name" value="Zn peptidases"/>
    <property type="match status" value="1"/>
</dbReference>
<organism evidence="3 4">
    <name type="scientific">Rhizobium lemnae</name>
    <dbReference type="NCBI Taxonomy" id="1214924"/>
    <lineage>
        <taxon>Bacteria</taxon>
        <taxon>Pseudomonadati</taxon>
        <taxon>Pseudomonadota</taxon>
        <taxon>Alphaproteobacteria</taxon>
        <taxon>Hyphomicrobiales</taxon>
        <taxon>Rhizobiaceae</taxon>
        <taxon>Rhizobium/Agrobacterium group</taxon>
        <taxon>Rhizobium</taxon>
    </lineage>
</organism>
<feature type="domain" description="Peptidase M20 dimerisation" evidence="2">
    <location>
        <begin position="198"/>
        <end position="291"/>
    </location>
</feature>
<dbReference type="Proteomes" id="UP001595697">
    <property type="component" value="Unassembled WGS sequence"/>
</dbReference>
<evidence type="ECO:0000259" key="2">
    <source>
        <dbReference type="Pfam" id="PF07687"/>
    </source>
</evidence>
<dbReference type="InterPro" id="IPR002933">
    <property type="entry name" value="Peptidase_M20"/>
</dbReference>
<sequence>MNIQVCGGHREDAAERGIRAFIHEIIALRHDLHRHPELGFMETRTAAVIARFLLSYGYTVHEGIGGMGVVATLCRGKSTRRLGLRADFDALPIDEQTALPFASSRAGVMHACGHDGHTAVLLAAARYLAESGEFDGTLTLIFQPAEEIGAGAKAMIRDGLFERFPVDAVFGLHKWPNVPAGAFGFIEGPAMASVDKALIRIIGKGGHGAQPHEAVDPVLASASFISALQSIVSRNIDPLDMGVVTVGSIHGGTASNIIPESVELQLTLRAFQPDVRKKLERRLIELARAQAAGFGAEVEIDFRQGFPPVINNAAQTSYVREIARRFFPKETILEGFRPRTASEDFAYMLEKRPGSYVFVGNGESAPLHSPRYRFNDDIIAPAARLWVKLAETYLSSLSTEEAPLR</sequence>
<dbReference type="NCBIfam" id="TIGR01891">
    <property type="entry name" value="amidohydrolases"/>
    <property type="match status" value="1"/>
</dbReference>
<dbReference type="InterPro" id="IPR036264">
    <property type="entry name" value="Bact_exopeptidase_dim_dom"/>
</dbReference>
<dbReference type="PANTHER" id="PTHR11014">
    <property type="entry name" value="PEPTIDASE M20 FAMILY MEMBER"/>
    <property type="match status" value="1"/>
</dbReference>
<dbReference type="Gene3D" id="3.30.70.360">
    <property type="match status" value="1"/>
</dbReference>
<dbReference type="PANTHER" id="PTHR11014:SF63">
    <property type="entry name" value="METALLOPEPTIDASE, PUTATIVE (AFU_ORTHOLOGUE AFUA_6G09600)-RELATED"/>
    <property type="match status" value="1"/>
</dbReference>
<gene>
    <name evidence="3" type="ORF">ACFOVS_18695</name>
</gene>
<accession>A0ABV8EC63</accession>
<dbReference type="InterPro" id="IPR017439">
    <property type="entry name" value="Amidohydrolase"/>
</dbReference>
<dbReference type="CDD" id="cd05666">
    <property type="entry name" value="M20_Acy1-like"/>
    <property type="match status" value="1"/>
</dbReference>
<keyword evidence="1" id="KW-0378">Hydrolase</keyword>
<keyword evidence="4" id="KW-1185">Reference proteome</keyword>
<name>A0ABV8EC63_9HYPH</name>
<evidence type="ECO:0000256" key="1">
    <source>
        <dbReference type="ARBA" id="ARBA00022801"/>
    </source>
</evidence>
<dbReference type="SUPFAM" id="SSF53187">
    <property type="entry name" value="Zn-dependent exopeptidases"/>
    <property type="match status" value="1"/>
</dbReference>
<evidence type="ECO:0000313" key="3">
    <source>
        <dbReference type="EMBL" id="MFC3970121.1"/>
    </source>
</evidence>
<dbReference type="Pfam" id="PF01546">
    <property type="entry name" value="Peptidase_M20"/>
    <property type="match status" value="1"/>
</dbReference>
<reference evidence="4" key="1">
    <citation type="journal article" date="2019" name="Int. J. Syst. Evol. Microbiol.">
        <title>The Global Catalogue of Microorganisms (GCM) 10K type strain sequencing project: providing services to taxonomists for standard genome sequencing and annotation.</title>
        <authorList>
            <consortium name="The Broad Institute Genomics Platform"/>
            <consortium name="The Broad Institute Genome Sequencing Center for Infectious Disease"/>
            <person name="Wu L."/>
            <person name="Ma J."/>
        </authorList>
    </citation>
    <scope>NUCLEOTIDE SEQUENCE [LARGE SCALE GENOMIC DNA]</scope>
    <source>
        <strain evidence="4">TBRC 5781</strain>
    </source>
</reference>
<evidence type="ECO:0000313" key="4">
    <source>
        <dbReference type="Proteomes" id="UP001595697"/>
    </source>
</evidence>
<protein>
    <submittedName>
        <fullName evidence="3">M20 aminoacylase family protein</fullName>
    </submittedName>
</protein>
<dbReference type="InterPro" id="IPR011650">
    <property type="entry name" value="Peptidase_M20_dimer"/>
</dbReference>
<dbReference type="RefSeq" id="WP_247262644.1">
    <property type="nucleotide sequence ID" value="NZ_JALJQZ010000061.1"/>
</dbReference>
<comment type="caution">
    <text evidence="3">The sequence shown here is derived from an EMBL/GenBank/DDBJ whole genome shotgun (WGS) entry which is preliminary data.</text>
</comment>
<proteinExistence type="predicted"/>
<dbReference type="PIRSF" id="PIRSF005962">
    <property type="entry name" value="Pept_M20D_amidohydro"/>
    <property type="match status" value="1"/>
</dbReference>